<dbReference type="CDD" id="cd02855">
    <property type="entry name" value="E_set_GBE_prok_N"/>
    <property type="match status" value="1"/>
</dbReference>
<dbReference type="NCBIfam" id="TIGR01515">
    <property type="entry name" value="branching_enzym"/>
    <property type="match status" value="1"/>
</dbReference>
<dbReference type="Pfam" id="PF22019">
    <property type="entry name" value="GlgB_N"/>
    <property type="match status" value="1"/>
</dbReference>
<dbReference type="GO" id="GO:0003844">
    <property type="term" value="F:1,4-alpha-glucan branching enzyme activity"/>
    <property type="evidence" value="ECO:0007669"/>
    <property type="project" value="UniProtKB-UniRule"/>
</dbReference>
<comment type="pathway">
    <text evidence="3 10">Glycan biosynthesis; glycogen biosynthesis.</text>
</comment>
<dbReference type="HAMAP" id="MF_00685">
    <property type="entry name" value="GlgB"/>
    <property type="match status" value="1"/>
</dbReference>
<dbReference type="OrthoDB" id="9800174at2"/>
<dbReference type="Pfam" id="PF02922">
    <property type="entry name" value="CBM_48"/>
    <property type="match status" value="1"/>
</dbReference>
<evidence type="ECO:0000256" key="11">
    <source>
        <dbReference type="PIRSR" id="PIRSR000463-1"/>
    </source>
</evidence>
<reference evidence="13 14" key="1">
    <citation type="submission" date="2019-05" db="EMBL/GenBank/DDBJ databases">
        <title>Genome sequences of Thalassotalea litorea 1K03283.</title>
        <authorList>
            <person name="Zhang D."/>
        </authorList>
    </citation>
    <scope>NUCLEOTIDE SEQUENCE [LARGE SCALE GENOMIC DNA]</scope>
    <source>
        <strain evidence="13 14">MCCC 1K03283</strain>
    </source>
</reference>
<dbReference type="PIRSF" id="PIRSF000463">
    <property type="entry name" value="GlgB"/>
    <property type="match status" value="1"/>
</dbReference>
<comment type="similarity">
    <text evidence="4 10">Belongs to the glycosyl hydrolase 13 family. GlgB subfamily.</text>
</comment>
<dbReference type="InterPro" id="IPR017853">
    <property type="entry name" value="GH"/>
</dbReference>
<dbReference type="SUPFAM" id="SSF81296">
    <property type="entry name" value="E set domains"/>
    <property type="match status" value="2"/>
</dbReference>
<dbReference type="FunFam" id="2.60.40.10:FF:000169">
    <property type="entry name" value="1,4-alpha-glucan branching enzyme GlgB"/>
    <property type="match status" value="1"/>
</dbReference>
<evidence type="ECO:0000256" key="10">
    <source>
        <dbReference type="HAMAP-Rule" id="MF_00685"/>
    </source>
</evidence>
<feature type="active site" description="Proton donor" evidence="10 11">
    <location>
        <position position="463"/>
    </location>
</feature>
<evidence type="ECO:0000256" key="1">
    <source>
        <dbReference type="ARBA" id="ARBA00000826"/>
    </source>
</evidence>
<dbReference type="InterPro" id="IPR006407">
    <property type="entry name" value="GlgB"/>
</dbReference>
<evidence type="ECO:0000256" key="6">
    <source>
        <dbReference type="ARBA" id="ARBA00022676"/>
    </source>
</evidence>
<evidence type="ECO:0000256" key="2">
    <source>
        <dbReference type="ARBA" id="ARBA00002953"/>
    </source>
</evidence>
<accession>A0A5R9IQ27</accession>
<name>A0A5R9IQ27_9GAMM</name>
<dbReference type="SUPFAM" id="SSF51011">
    <property type="entry name" value="Glycosyl hydrolase domain"/>
    <property type="match status" value="1"/>
</dbReference>
<dbReference type="InterPro" id="IPR004193">
    <property type="entry name" value="Glyco_hydro_13_N"/>
</dbReference>
<dbReference type="GO" id="GO:0005829">
    <property type="term" value="C:cytosol"/>
    <property type="evidence" value="ECO:0007669"/>
    <property type="project" value="TreeGrafter"/>
</dbReference>
<dbReference type="Gene3D" id="2.60.40.10">
    <property type="entry name" value="Immunoglobulins"/>
    <property type="match status" value="1"/>
</dbReference>
<dbReference type="InterPro" id="IPR013783">
    <property type="entry name" value="Ig-like_fold"/>
</dbReference>
<comment type="subunit">
    <text evidence="10">Monomer.</text>
</comment>
<keyword evidence="9 10" id="KW-0119">Carbohydrate metabolism</keyword>
<dbReference type="CDD" id="cd11322">
    <property type="entry name" value="AmyAc_Glg_BE"/>
    <property type="match status" value="1"/>
</dbReference>
<dbReference type="GO" id="GO:0043169">
    <property type="term" value="F:cation binding"/>
    <property type="evidence" value="ECO:0007669"/>
    <property type="project" value="InterPro"/>
</dbReference>
<organism evidence="13 14">
    <name type="scientific">Thalassotalea litorea</name>
    <dbReference type="NCBI Taxonomy" id="2020715"/>
    <lineage>
        <taxon>Bacteria</taxon>
        <taxon>Pseudomonadati</taxon>
        <taxon>Pseudomonadota</taxon>
        <taxon>Gammaproteobacteria</taxon>
        <taxon>Alteromonadales</taxon>
        <taxon>Colwelliaceae</taxon>
        <taxon>Thalassotalea</taxon>
    </lineage>
</organism>
<evidence type="ECO:0000313" key="14">
    <source>
        <dbReference type="Proteomes" id="UP000307790"/>
    </source>
</evidence>
<dbReference type="Pfam" id="PF00128">
    <property type="entry name" value="Alpha-amylase"/>
    <property type="match status" value="1"/>
</dbReference>
<protein>
    <recommendedName>
        <fullName evidence="10">1,4-alpha-glucan branching enzyme GlgB</fullName>
        <ecNumber evidence="10">2.4.1.18</ecNumber>
    </recommendedName>
    <alternativeName>
        <fullName evidence="10">1,4-alpha-D-glucan:1,4-alpha-D-glucan 6-glucosyl-transferase</fullName>
    </alternativeName>
    <alternativeName>
        <fullName evidence="10">Alpha-(1-&gt;4)-glucan branching enzyme</fullName>
    </alternativeName>
    <alternativeName>
        <fullName evidence="10">Glycogen branching enzyme</fullName>
        <shortName evidence="10">BE</shortName>
    </alternativeName>
</protein>
<evidence type="ECO:0000256" key="5">
    <source>
        <dbReference type="ARBA" id="ARBA00022600"/>
    </source>
</evidence>
<comment type="function">
    <text evidence="2 10">Catalyzes the formation of the alpha-1,6-glucosidic linkages in glycogen by scission of a 1,4-alpha-linked oligosaccharide from growing alpha-1,4-glucan chains and the subsequent attachment of the oligosaccharide to the alpha-1,6 position.</text>
</comment>
<dbReference type="PANTHER" id="PTHR43651">
    <property type="entry name" value="1,4-ALPHA-GLUCAN-BRANCHING ENZYME"/>
    <property type="match status" value="1"/>
</dbReference>
<dbReference type="FunFam" id="2.60.40.1180:FF:000002">
    <property type="entry name" value="1,4-alpha-glucan branching enzyme GlgB"/>
    <property type="match status" value="1"/>
</dbReference>
<evidence type="ECO:0000256" key="4">
    <source>
        <dbReference type="ARBA" id="ARBA00009000"/>
    </source>
</evidence>
<dbReference type="RefSeq" id="WP_138319629.1">
    <property type="nucleotide sequence ID" value="NZ_VCBC01000007.1"/>
</dbReference>
<dbReference type="SMART" id="SM00642">
    <property type="entry name" value="Aamy"/>
    <property type="match status" value="1"/>
</dbReference>
<dbReference type="InterPro" id="IPR006047">
    <property type="entry name" value="GH13_cat_dom"/>
</dbReference>
<dbReference type="UniPathway" id="UPA00164"/>
<dbReference type="GO" id="GO:0004553">
    <property type="term" value="F:hydrolase activity, hydrolyzing O-glycosyl compounds"/>
    <property type="evidence" value="ECO:0007669"/>
    <property type="project" value="InterPro"/>
</dbReference>
<keyword evidence="14" id="KW-1185">Reference proteome</keyword>
<dbReference type="Gene3D" id="3.20.20.80">
    <property type="entry name" value="Glycosidases"/>
    <property type="match status" value="1"/>
</dbReference>
<dbReference type="InterPro" id="IPR044143">
    <property type="entry name" value="GlgB_N_E_set_prok"/>
</dbReference>
<dbReference type="InterPro" id="IPR014756">
    <property type="entry name" value="Ig_E-set"/>
</dbReference>
<evidence type="ECO:0000313" key="13">
    <source>
        <dbReference type="EMBL" id="TLU65326.1"/>
    </source>
</evidence>
<dbReference type="InterPro" id="IPR037439">
    <property type="entry name" value="Branching_enzy"/>
</dbReference>
<keyword evidence="6 10" id="KW-0328">Glycosyltransferase</keyword>
<dbReference type="FunFam" id="3.20.20.80:FF:000003">
    <property type="entry name" value="1,4-alpha-glucan branching enzyme GlgB"/>
    <property type="match status" value="1"/>
</dbReference>
<evidence type="ECO:0000256" key="9">
    <source>
        <dbReference type="ARBA" id="ARBA00023277"/>
    </source>
</evidence>
<dbReference type="Gene3D" id="2.60.40.1180">
    <property type="entry name" value="Golgi alpha-mannosidase II"/>
    <property type="match status" value="1"/>
</dbReference>
<dbReference type="PANTHER" id="PTHR43651:SF3">
    <property type="entry name" value="1,4-ALPHA-GLUCAN-BRANCHING ENZYME"/>
    <property type="match status" value="1"/>
</dbReference>
<dbReference type="InterPro" id="IPR006048">
    <property type="entry name" value="A-amylase/branching_C"/>
</dbReference>
<comment type="catalytic activity">
    <reaction evidence="1 10">
        <text>Transfers a segment of a (1-&gt;4)-alpha-D-glucan chain to a primary hydroxy group in a similar glucan chain.</text>
        <dbReference type="EC" id="2.4.1.18"/>
    </reaction>
</comment>
<keyword evidence="7 10" id="KW-0808">Transferase</keyword>
<evidence type="ECO:0000256" key="7">
    <source>
        <dbReference type="ARBA" id="ARBA00022679"/>
    </source>
</evidence>
<proteinExistence type="inferred from homology"/>
<dbReference type="EMBL" id="VCBC01000007">
    <property type="protein sequence ID" value="TLU65326.1"/>
    <property type="molecule type" value="Genomic_DNA"/>
</dbReference>
<evidence type="ECO:0000259" key="12">
    <source>
        <dbReference type="SMART" id="SM00642"/>
    </source>
</evidence>
<feature type="active site" description="Nucleophile" evidence="10 11">
    <location>
        <position position="410"/>
    </location>
</feature>
<dbReference type="NCBIfam" id="NF003811">
    <property type="entry name" value="PRK05402.1"/>
    <property type="match status" value="1"/>
</dbReference>
<sequence>MHEHNQALSNAQHPNPFAFLGMHTNEKGYLQFNVFIPWAETVAVLDKASGKVICALERASEQGLFHKTTRRKKAFAYQLQVTVGDSQRLIDDPFSFGCVLGDMDTYLFVEGRHKHLYQKLGAHCIEHQGVSGVSFSVWAPNASHVAVVGDFNDWDGRCHPMRKLLNCGIWEIFIPHHSARHPVKAGCHYKFEVKDSDSNLLPLKADPMGVQAQYRPDTSSIINAEQAFDWADEKWMTTREAMNNRHAPISIYEVHLGSWQRDEHNEFLNYGEIAKRLIPYVQDLGFTHIQLMPISEYPFDGSWGYQPVGLFAPTARFGSPQDFKVFIDLCHQAGLGVLIDWVPGHFPVDDHGLTRFDGTCLYEHEDPRKGFHPDWNTLIYNYGRTEVANFLRASAMHWLENYHVDGVRVDAVASMLYLDYSRDEGEWVANEFGGNENLEAVDFLKGFNEELYADFPGAFSVAEESTSWPGVSKPTDMGGLGFGFKWNMGWMNDTLQYMGREPIHRKFHHNEISFGLVYAFDENFVLPLSHDEVVHGKGSILARMPGDDWQRFANLRAYYGFMWTHPGKKLMFMGCEFAQQSEWNYQQSLDWHLLEHEPHQGVQRLIRDLNGLYKNTPALHQQDCQKEGFDWVDYQNSEQSVFSYVRYGEHGTNPVLVVVNFTPTVQRDFRVGTPIAGEHKEIFNSDAGIYGGSNVGNLGSVHSIDTPWQDQAQSITITVPPLATLVFEIIG</sequence>
<comment type="caution">
    <text evidence="13">The sequence shown here is derived from an EMBL/GenBank/DDBJ whole genome shotgun (WGS) entry which is preliminary data.</text>
</comment>
<dbReference type="GO" id="GO:0005978">
    <property type="term" value="P:glycogen biosynthetic process"/>
    <property type="evidence" value="ECO:0007669"/>
    <property type="project" value="UniProtKB-UniRule"/>
</dbReference>
<keyword evidence="5 10" id="KW-0321">Glycogen metabolism</keyword>
<dbReference type="NCBIfam" id="NF008967">
    <property type="entry name" value="PRK12313.1"/>
    <property type="match status" value="1"/>
</dbReference>
<feature type="domain" description="Glycosyl hydrolase family 13 catalytic" evidence="12">
    <location>
        <begin position="253"/>
        <end position="592"/>
    </location>
</feature>
<dbReference type="Pfam" id="PF02806">
    <property type="entry name" value="Alpha-amylase_C"/>
    <property type="match status" value="1"/>
</dbReference>
<gene>
    <name evidence="10 13" type="primary">glgB</name>
    <name evidence="13" type="ORF">FE810_08545</name>
</gene>
<dbReference type="SUPFAM" id="SSF51445">
    <property type="entry name" value="(Trans)glycosidases"/>
    <property type="match status" value="1"/>
</dbReference>
<evidence type="ECO:0000256" key="3">
    <source>
        <dbReference type="ARBA" id="ARBA00004964"/>
    </source>
</evidence>
<dbReference type="Proteomes" id="UP000307790">
    <property type="component" value="Unassembled WGS sequence"/>
</dbReference>
<dbReference type="EC" id="2.4.1.18" evidence="10"/>
<dbReference type="InterPro" id="IPR013780">
    <property type="entry name" value="Glyco_hydro_b"/>
</dbReference>
<dbReference type="AlphaFoldDB" id="A0A5R9IQ27"/>
<evidence type="ECO:0000256" key="8">
    <source>
        <dbReference type="ARBA" id="ARBA00023056"/>
    </source>
</evidence>
<dbReference type="InterPro" id="IPR054169">
    <property type="entry name" value="GlgB_N"/>
</dbReference>
<keyword evidence="8 10" id="KW-0320">Glycogen biosynthesis</keyword>